<evidence type="ECO:0000313" key="4">
    <source>
        <dbReference type="EMBL" id="BAU76734.1"/>
    </source>
</evidence>
<comment type="subcellular location">
    <subcellularLocation>
        <location evidence="1">Cell inner membrane</location>
    </subcellularLocation>
</comment>
<dbReference type="InterPro" id="IPR005628">
    <property type="entry name" value="GspK"/>
</dbReference>
<dbReference type="AlphaFoldDB" id="A0AAD1C6G5"/>
<evidence type="ECO:0000256" key="1">
    <source>
        <dbReference type="PIRNR" id="PIRNR002786"/>
    </source>
</evidence>
<keyword evidence="1" id="KW-0472">Membrane</keyword>
<comment type="similarity">
    <text evidence="1">Belongs to the GSP K family.</text>
</comment>
<dbReference type="NCBIfam" id="NF037980">
    <property type="entry name" value="T2SS_GspK"/>
    <property type="match status" value="1"/>
</dbReference>
<reference evidence="4 5" key="2">
    <citation type="journal article" date="2017" name="Int. J. Syst. Evol. Microbiol.">
        <title>Pseudomonas furukawaii sp. nov., a polychlorinated biphenyl-degrading bacterium isolated from biphenyl-contaminated soil in Japan.</title>
        <authorList>
            <person name="Kimura N."/>
            <person name="Watanabe T."/>
            <person name="Suenaga H."/>
            <person name="Fujihara H."/>
            <person name="Futagami T."/>
            <person name="Goto M."/>
            <person name="Hanada S."/>
            <person name="Hirose J."/>
        </authorList>
    </citation>
    <scope>NUCLEOTIDE SEQUENCE [LARGE SCALE GENOMIC DNA]</scope>
    <source>
        <strain evidence="5">DSM 10086 / NBRC 110670 / KF707</strain>
    </source>
</reference>
<sequence>MTRLRERGVALISVLLITALVTLIVSDMLARQRLTLVSSASQMRQLELWQMALSGEAWARERLRADLAEARDKARRPASDTPAADAQAEPHSVNLAQGWARGGTLDIGGGQVRVHLEDLSARFDLDSLRLAPDATLRARYQRLLALLEVPPHDPARLPAPPAAGGGLLGFADSSELARLDALDAAELRRLRPQVATLGGEALNLNTAPAIQLATLEGLDLASAQALVAARPREGWPSLQAFLEQPALHGRPIERLGLGLSSRHFRACLDVSLGDRRLRLASDFRTHDDGRVELLRRTLLAPEPTSED</sequence>
<dbReference type="GO" id="GO:0009306">
    <property type="term" value="P:protein secretion"/>
    <property type="evidence" value="ECO:0007669"/>
    <property type="project" value="InterPro"/>
</dbReference>
<keyword evidence="1" id="KW-1003">Cell membrane</keyword>
<evidence type="ECO:0000259" key="3">
    <source>
        <dbReference type="Pfam" id="PF03934"/>
    </source>
</evidence>
<dbReference type="InterPro" id="IPR038072">
    <property type="entry name" value="GspK_central_sf"/>
</dbReference>
<keyword evidence="1" id="KW-0813">Transport</keyword>
<keyword evidence="1" id="KW-0997">Cell inner membrane</keyword>
<evidence type="ECO:0000256" key="2">
    <source>
        <dbReference type="SAM" id="MobiDB-lite"/>
    </source>
</evidence>
<dbReference type="Gene3D" id="1.10.40.60">
    <property type="entry name" value="EpsJ-like"/>
    <property type="match status" value="1"/>
</dbReference>
<proteinExistence type="inferred from homology"/>
<dbReference type="Proteomes" id="UP000218554">
    <property type="component" value="Chromosome"/>
</dbReference>
<dbReference type="PANTHER" id="PTHR38831:SF1">
    <property type="entry name" value="TYPE II SECRETION SYSTEM PROTEIN K-RELATED"/>
    <property type="match status" value="1"/>
</dbReference>
<dbReference type="InterPro" id="IPR045584">
    <property type="entry name" value="Pilin-like"/>
</dbReference>
<dbReference type="SUPFAM" id="SSF54523">
    <property type="entry name" value="Pili subunits"/>
    <property type="match status" value="1"/>
</dbReference>
<dbReference type="EMBL" id="AP014862">
    <property type="protein sequence ID" value="BAU76734.1"/>
    <property type="molecule type" value="Genomic_DNA"/>
</dbReference>
<dbReference type="RefSeq" id="WP_003451830.1">
    <property type="nucleotide sequence ID" value="NZ_AJMR01000143.1"/>
</dbReference>
<organism evidence="4 5">
    <name type="scientific">Metapseudomonas furukawaii</name>
    <name type="common">Pseudomonas furukawaii</name>
    <dbReference type="NCBI Taxonomy" id="1149133"/>
    <lineage>
        <taxon>Bacteria</taxon>
        <taxon>Pseudomonadati</taxon>
        <taxon>Pseudomonadota</taxon>
        <taxon>Gammaproteobacteria</taxon>
        <taxon>Pseudomonadales</taxon>
        <taxon>Pseudomonadaceae</taxon>
        <taxon>Metapseudomonas</taxon>
    </lineage>
</organism>
<dbReference type="Pfam" id="PF03934">
    <property type="entry name" value="T2SSK"/>
    <property type="match status" value="1"/>
</dbReference>
<gene>
    <name evidence="4" type="ORF">KF707C_50460</name>
</gene>
<feature type="region of interest" description="Disordered" evidence="2">
    <location>
        <begin position="70"/>
        <end position="92"/>
    </location>
</feature>
<reference evidence="5" key="1">
    <citation type="submission" date="2015-05" db="EMBL/GenBank/DDBJ databases">
        <title>Draft genome sequencing of a biphenyl-degrading bacterium, Pseudomonas balearica KF707 (=NBRC110670).</title>
        <authorList>
            <person name="Kimura N."/>
            <person name="Hirose J."/>
            <person name="Watanabe T."/>
            <person name="Suenaga H."/>
            <person name="Fujihara H."/>
            <person name="Noguchi M."/>
            <person name="Hashimoto M."/>
            <person name="Shimodaira J."/>
            <person name="Tsuchikane K."/>
            <person name="Hosoyama A."/>
            <person name="Yamazoe A."/>
            <person name="Fujita N."/>
            <person name="Furukawa K."/>
        </authorList>
    </citation>
    <scope>NUCLEOTIDE SEQUENCE [LARGE SCALE GENOMIC DNA]</scope>
    <source>
        <strain evidence="5">DSM 10086 / NBRC 110670 / KF707</strain>
    </source>
</reference>
<dbReference type="PIRSF" id="PIRSF002786">
    <property type="entry name" value="XcpX"/>
    <property type="match status" value="1"/>
</dbReference>
<protein>
    <recommendedName>
        <fullName evidence="1">Type II secretion system protein K</fullName>
    </recommendedName>
</protein>
<keyword evidence="5" id="KW-1185">Reference proteome</keyword>
<dbReference type="PANTHER" id="PTHR38831">
    <property type="entry name" value="TYPE II SECRETION SYSTEM PROTEIN K"/>
    <property type="match status" value="1"/>
</dbReference>
<dbReference type="KEGG" id="pfuw:KF707C_50460"/>
<accession>A0AAD1C6G5</accession>
<dbReference type="GO" id="GO:0005886">
    <property type="term" value="C:plasma membrane"/>
    <property type="evidence" value="ECO:0007669"/>
    <property type="project" value="UniProtKB-SubCell"/>
</dbReference>
<dbReference type="Gene3D" id="3.30.1300.30">
    <property type="entry name" value="GSPII I/J protein-like"/>
    <property type="match status" value="1"/>
</dbReference>
<dbReference type="SUPFAM" id="SSF158544">
    <property type="entry name" value="GspK insert domain-like"/>
    <property type="match status" value="1"/>
</dbReference>
<dbReference type="InterPro" id="IPR049179">
    <property type="entry name" value="T2SSK_SAM-like_2nd"/>
</dbReference>
<evidence type="ECO:0000313" key="5">
    <source>
        <dbReference type="Proteomes" id="UP000218554"/>
    </source>
</evidence>
<feature type="domain" description="T2SS protein K second SAM-like" evidence="3">
    <location>
        <begin position="202"/>
        <end position="250"/>
    </location>
</feature>
<name>A0AAD1C6G5_METFU</name>